<keyword evidence="1" id="KW-0812">Transmembrane</keyword>
<name>A0A383RDX3_PAEAL</name>
<keyword evidence="1" id="KW-0472">Membrane</keyword>
<reference evidence="3" key="1">
    <citation type="submission" date="2018-08" db="EMBL/GenBank/DDBJ databases">
        <authorList>
            <person name="Chevrot R."/>
        </authorList>
    </citation>
    <scope>NUCLEOTIDE SEQUENCE [LARGE SCALE GENOMIC DNA]</scope>
</reference>
<dbReference type="AlphaFoldDB" id="A0A383RDX3"/>
<proteinExistence type="predicted"/>
<dbReference type="PANTHER" id="PTHR37826">
    <property type="entry name" value="FLOTILLIN BAND_7_5 DOMAIN PROTEIN"/>
    <property type="match status" value="1"/>
</dbReference>
<dbReference type="EMBL" id="LS992241">
    <property type="protein sequence ID" value="SYX85033.1"/>
    <property type="molecule type" value="Genomic_DNA"/>
</dbReference>
<gene>
    <name evidence="2" type="primary">ydjG</name>
    <name evidence="2" type="ORF">PBLR_13455</name>
</gene>
<evidence type="ECO:0000256" key="1">
    <source>
        <dbReference type="SAM" id="Phobius"/>
    </source>
</evidence>
<keyword evidence="1" id="KW-1133">Transmembrane helix</keyword>
<dbReference type="Proteomes" id="UP000304148">
    <property type="component" value="Chromosome"/>
</dbReference>
<organism evidence="2 3">
    <name type="scientific">Paenibacillus alvei</name>
    <name type="common">Bacillus alvei</name>
    <dbReference type="NCBI Taxonomy" id="44250"/>
    <lineage>
        <taxon>Bacteria</taxon>
        <taxon>Bacillati</taxon>
        <taxon>Bacillota</taxon>
        <taxon>Bacilli</taxon>
        <taxon>Bacillales</taxon>
        <taxon>Paenibacillaceae</taxon>
        <taxon>Paenibacillus</taxon>
    </lineage>
</organism>
<dbReference type="RefSeq" id="WP_138186788.1">
    <property type="nucleotide sequence ID" value="NZ_LS992241.1"/>
</dbReference>
<dbReference type="PANTHER" id="PTHR37826:SF3">
    <property type="entry name" value="J DOMAIN-CONTAINING PROTEIN"/>
    <property type="match status" value="1"/>
</dbReference>
<dbReference type="Gene3D" id="2.20.28.30">
    <property type="entry name" value="RNA polymerase ii, chain L"/>
    <property type="match status" value="2"/>
</dbReference>
<protein>
    <submittedName>
        <fullName evidence="2">Putative phage replication protein prophage region 3</fullName>
    </submittedName>
</protein>
<sequence length="344" mass="39382">MPVIEYKCPNCGSGMEYDTYTEMLTCHSCGREDNVQDMQDPMTKYVFTEEDAAAEYHCHSCGAVIITEAETSATSCSFCESAVVLGDRLTGNLAPVKIIPFAISKEEAVMEFKRWCGRGLITPKGFMSANRIKGITGMYVPFWLYDLQTEIEVHGSATKVSKYRSGDYDYTETAHYDFYREICLDYIKVPADASAKMTDELMDKLEPFPYEKLENFKTPYLAGYVAETYSYDEEELLPRVKEKIQEYIFEYIDSTVTEYTSAKYDKVHIHTETQRADYVLLPVWVLHYDYNKMEYTFAMNGQTGKVVGKPPISKSKVFAWFAGLSAIFFLVFQLVSYLYIGGKF</sequence>
<feature type="transmembrane region" description="Helical" evidence="1">
    <location>
        <begin position="317"/>
        <end position="340"/>
    </location>
</feature>
<evidence type="ECO:0000313" key="2">
    <source>
        <dbReference type="EMBL" id="SYX85033.1"/>
    </source>
</evidence>
<accession>A0A383RDX3</accession>
<evidence type="ECO:0000313" key="3">
    <source>
        <dbReference type="Proteomes" id="UP000304148"/>
    </source>
</evidence>